<feature type="transmembrane region" description="Helical" evidence="1">
    <location>
        <begin position="139"/>
        <end position="162"/>
    </location>
</feature>
<dbReference type="EMBL" id="JASCTH010000015">
    <property type="protein sequence ID" value="MDI6101472.1"/>
    <property type="molecule type" value="Genomic_DNA"/>
</dbReference>
<feature type="transmembrane region" description="Helical" evidence="1">
    <location>
        <begin position="56"/>
        <end position="75"/>
    </location>
</feature>
<accession>A0ABT6WP29</accession>
<protein>
    <submittedName>
        <fullName evidence="2">HXXEE domain-containing protein</fullName>
    </submittedName>
</protein>
<feature type="transmembrane region" description="Helical" evidence="1">
    <location>
        <begin position="82"/>
        <end position="102"/>
    </location>
</feature>
<feature type="transmembrane region" description="Helical" evidence="1">
    <location>
        <begin position="108"/>
        <end position="127"/>
    </location>
</feature>
<name>A0ABT6WP29_9ACTN</name>
<reference evidence="2 3" key="1">
    <citation type="submission" date="2023-05" db="EMBL/GenBank/DDBJ databases">
        <title>Actinoplanes sp. NEAU-A12 genome sequencing.</title>
        <authorList>
            <person name="Wang Z.-S."/>
        </authorList>
    </citation>
    <scope>NUCLEOTIDE SEQUENCE [LARGE SCALE GENOMIC DNA]</scope>
    <source>
        <strain evidence="2 3">NEAU-A12</strain>
    </source>
</reference>
<dbReference type="RefSeq" id="WP_282762359.1">
    <property type="nucleotide sequence ID" value="NZ_JASCTH010000015.1"/>
</dbReference>
<sequence length="163" mass="17286">MSRRLFCFGLFVAWAVHDVEEVATASWWSARTTPRLLADGWPPGLVEVVGSTTPRFALAAALVGVAVLSAALSGVRSDGHAAFFRAAVLVFGWHGLVHVAQAVLLRDYVPGLVTALLLVIPYAFWHGRRLRPDPVPGKTIAVVAGFAVALTAAAQAVARLLLP</sequence>
<keyword evidence="1" id="KW-0812">Transmembrane</keyword>
<keyword evidence="1" id="KW-1133">Transmembrane helix</keyword>
<organism evidence="2 3">
    <name type="scientific">Actinoplanes sandaracinus</name>
    <dbReference type="NCBI Taxonomy" id="3045177"/>
    <lineage>
        <taxon>Bacteria</taxon>
        <taxon>Bacillati</taxon>
        <taxon>Actinomycetota</taxon>
        <taxon>Actinomycetes</taxon>
        <taxon>Micromonosporales</taxon>
        <taxon>Micromonosporaceae</taxon>
        <taxon>Actinoplanes</taxon>
    </lineage>
</organism>
<proteinExistence type="predicted"/>
<dbReference type="Proteomes" id="UP001241758">
    <property type="component" value="Unassembled WGS sequence"/>
</dbReference>
<gene>
    <name evidence="2" type="ORF">QLQ12_22905</name>
</gene>
<dbReference type="Pfam" id="PF13787">
    <property type="entry name" value="HXXEE"/>
    <property type="match status" value="1"/>
</dbReference>
<evidence type="ECO:0000313" key="2">
    <source>
        <dbReference type="EMBL" id="MDI6101472.1"/>
    </source>
</evidence>
<dbReference type="InterPro" id="IPR025671">
    <property type="entry name" value="HXXEE"/>
</dbReference>
<evidence type="ECO:0000313" key="3">
    <source>
        <dbReference type="Proteomes" id="UP001241758"/>
    </source>
</evidence>
<comment type="caution">
    <text evidence="2">The sequence shown here is derived from an EMBL/GenBank/DDBJ whole genome shotgun (WGS) entry which is preliminary data.</text>
</comment>
<evidence type="ECO:0000256" key="1">
    <source>
        <dbReference type="SAM" id="Phobius"/>
    </source>
</evidence>
<keyword evidence="3" id="KW-1185">Reference proteome</keyword>
<keyword evidence="1" id="KW-0472">Membrane</keyword>